<reference evidence="3" key="1">
    <citation type="submission" date="2016-10" db="EMBL/GenBank/DDBJ databases">
        <authorList>
            <person name="Varghese N."/>
            <person name="Submissions S."/>
        </authorList>
    </citation>
    <scope>NUCLEOTIDE SEQUENCE [LARGE SCALE GENOMIC DNA]</scope>
    <source>
        <strain evidence="3">Gh-48</strain>
    </source>
</reference>
<dbReference type="RefSeq" id="WP_091207914.1">
    <property type="nucleotide sequence ID" value="NZ_FOCL01000001.1"/>
</dbReference>
<accession>A0A1H8B891</accession>
<protein>
    <submittedName>
        <fullName evidence="2">Glyoxylase, beta-lactamase superfamily II</fullName>
    </submittedName>
</protein>
<evidence type="ECO:0000259" key="1">
    <source>
        <dbReference type="SMART" id="SM00849"/>
    </source>
</evidence>
<gene>
    <name evidence="2" type="ORF">SAMN05192574_101807</name>
</gene>
<dbReference type="Gene3D" id="3.60.15.10">
    <property type="entry name" value="Ribonuclease Z/Hydroxyacylglutathione hydrolase-like"/>
    <property type="match status" value="1"/>
</dbReference>
<dbReference type="AlphaFoldDB" id="A0A1H8B891"/>
<keyword evidence="3" id="KW-1185">Reference proteome</keyword>
<dbReference type="OrthoDB" id="8441428at2"/>
<dbReference type="SUPFAM" id="SSF56281">
    <property type="entry name" value="Metallo-hydrolase/oxidoreductase"/>
    <property type="match status" value="1"/>
</dbReference>
<dbReference type="Proteomes" id="UP000198942">
    <property type="component" value="Unassembled WGS sequence"/>
</dbReference>
<dbReference type="InterPro" id="IPR036866">
    <property type="entry name" value="RibonucZ/Hydroxyglut_hydro"/>
</dbReference>
<dbReference type="InterPro" id="IPR001279">
    <property type="entry name" value="Metallo-B-lactamas"/>
</dbReference>
<organism evidence="2 3">
    <name type="scientific">Mucilaginibacter gossypiicola</name>
    <dbReference type="NCBI Taxonomy" id="551995"/>
    <lineage>
        <taxon>Bacteria</taxon>
        <taxon>Pseudomonadati</taxon>
        <taxon>Bacteroidota</taxon>
        <taxon>Sphingobacteriia</taxon>
        <taxon>Sphingobacteriales</taxon>
        <taxon>Sphingobacteriaceae</taxon>
        <taxon>Mucilaginibacter</taxon>
    </lineage>
</organism>
<evidence type="ECO:0000313" key="3">
    <source>
        <dbReference type="Proteomes" id="UP000198942"/>
    </source>
</evidence>
<name>A0A1H8B891_9SPHI</name>
<dbReference type="EMBL" id="FOCL01000001">
    <property type="protein sequence ID" value="SEM78599.1"/>
    <property type="molecule type" value="Genomic_DNA"/>
</dbReference>
<dbReference type="SMART" id="SM00849">
    <property type="entry name" value="Lactamase_B"/>
    <property type="match status" value="1"/>
</dbReference>
<feature type="domain" description="Metallo-beta-lactamase" evidence="1">
    <location>
        <begin position="31"/>
        <end position="212"/>
    </location>
</feature>
<sequence length="274" mass="30639">MTNQLPKATSYLVKDNGNVRVHTLVSPAPMFANATHIIELPEELILVDGQFFAQYGQEFRALADSLQKPITRFYITHDHPDHYLGMGDAFADVKVYALPEIIESLLKHAPKELQEKQQQMGQLIASKLALPTETVEPGEEMIGEIKFIFERVLNTESPSTLVIKLPDLGIVIAQDILYHDAHAFITGPVDGWKTELIQLREDEAYDIILPGHGKPADKSAIDNALIYLDKCIEIRSKTNDAEEYKQALLAAYPSYAAAKLIDIYSPILFGSQKH</sequence>
<dbReference type="Pfam" id="PF00753">
    <property type="entry name" value="Lactamase_B"/>
    <property type="match status" value="1"/>
</dbReference>
<proteinExistence type="predicted"/>
<evidence type="ECO:0000313" key="2">
    <source>
        <dbReference type="EMBL" id="SEM78599.1"/>
    </source>
</evidence>
<dbReference type="STRING" id="551995.SAMN05192574_101807"/>